<dbReference type="EMBL" id="CP002292">
    <property type="protein sequence ID" value="ADP71986.1"/>
    <property type="molecule type" value="Genomic_DNA"/>
</dbReference>
<dbReference type="GO" id="GO:0019068">
    <property type="term" value="P:virion assembly"/>
    <property type="evidence" value="ECO:0007669"/>
    <property type="project" value="InterPro"/>
</dbReference>
<dbReference type="GO" id="GO:0005198">
    <property type="term" value="F:structural molecule activity"/>
    <property type="evidence" value="ECO:0007669"/>
    <property type="project" value="InterPro"/>
</dbReference>
<name>E3I860_RHOVT</name>
<dbReference type="eggNOG" id="COG5511">
    <property type="taxonomic scope" value="Bacteria"/>
</dbReference>
<evidence type="ECO:0000313" key="1">
    <source>
        <dbReference type="EMBL" id="ADP71986.1"/>
    </source>
</evidence>
<sequence length="446" mass="48302">MGTLTRIRDWFATSKFQVRRFDAAGGGRRAHGFGSFGRTQTEVSGAAYQVRSRARYLYANNPWIRQGVDNWVGSLVGCGIVPAGAAEAVALFNQWADEADFDGRTDFFGSQSELARSLVVDGEAFLQVLVTEAGVRLRAIPAELVDESKTVESPNGGYCVSGVEFNSDGQRVAYWIRPSKPTAAFESYAPPVRIPASEILHIFKPLGAGQVRGMSWLSPITISANEFDGIVDALSVGIKIAAMHAGFLTDLNGAGEPFEGNLSDISLEPGTIRRLPQGFDIKFSSPEQASETAAFLNFQLRQLAAGLGLPDHMLSGDLSNANYSSLRAGLLPFRQRCEQVQYGVLVPQLLNPIWRAVMNFALLSGELKSVPHCEWLPPALMQVDPAKAAQADKLELEMGLTSRRKLVASRGWSVADLDSEIASDREREASLGLTFSEGSTDAQKAI</sequence>
<keyword evidence="2" id="KW-1185">Reference proteome</keyword>
<dbReference type="NCBIfam" id="TIGR01539">
    <property type="entry name" value="portal_lambda"/>
    <property type="match status" value="1"/>
</dbReference>
<dbReference type="HOGENOM" id="CLU_027870_3_1_5"/>
<dbReference type="STRING" id="648757.Rvan_2776"/>
<dbReference type="RefSeq" id="WP_013420361.1">
    <property type="nucleotide sequence ID" value="NC_014664.1"/>
</dbReference>
<reference evidence="2" key="1">
    <citation type="journal article" date="2011" name="J. Bacteriol.">
        <title>Genome sequences of eight morphologically diverse alphaproteobacteria.</title>
        <authorList>
            <consortium name="US DOE Joint Genome Institute"/>
            <person name="Brown P.J."/>
            <person name="Kysela D.T."/>
            <person name="Buechlein A."/>
            <person name="Hemmerich C."/>
            <person name="Brun Y.V."/>
        </authorList>
    </citation>
    <scope>NUCLEOTIDE SEQUENCE [LARGE SCALE GENOMIC DNA]</scope>
    <source>
        <strain evidence="2">ATCC 17100 / ATH 3.1.1 / DSM 162 / LMG 4299</strain>
    </source>
</reference>
<organism evidence="1 2">
    <name type="scientific">Rhodomicrobium vannielii (strain ATCC 17100 / DSM 162 / LMG 4299 / NCIMB 10020 / ATH 3.1.1)</name>
    <dbReference type="NCBI Taxonomy" id="648757"/>
    <lineage>
        <taxon>Bacteria</taxon>
        <taxon>Pseudomonadati</taxon>
        <taxon>Pseudomonadota</taxon>
        <taxon>Alphaproteobacteria</taxon>
        <taxon>Hyphomicrobiales</taxon>
        <taxon>Hyphomicrobiaceae</taxon>
        <taxon>Rhodomicrobium</taxon>
    </lineage>
</organism>
<dbReference type="KEGG" id="rva:Rvan_2776"/>
<dbReference type="AlphaFoldDB" id="E3I860"/>
<protein>
    <submittedName>
        <fullName evidence="1">Phage portal protein, lambda family</fullName>
    </submittedName>
</protein>
<accession>E3I860</accession>
<dbReference type="Pfam" id="PF05136">
    <property type="entry name" value="Phage_portal_2"/>
    <property type="match status" value="1"/>
</dbReference>
<dbReference type="OrthoDB" id="9770450at2"/>
<proteinExistence type="predicted"/>
<dbReference type="Proteomes" id="UP000001399">
    <property type="component" value="Chromosome"/>
</dbReference>
<evidence type="ECO:0000313" key="2">
    <source>
        <dbReference type="Proteomes" id="UP000001399"/>
    </source>
</evidence>
<gene>
    <name evidence="1" type="ordered locus">Rvan_2776</name>
</gene>
<dbReference type="InterPro" id="IPR006429">
    <property type="entry name" value="Phage_lambda_portal"/>
</dbReference>